<reference evidence="4 5" key="1">
    <citation type="submission" date="2024-07" db="EMBL/GenBank/DDBJ databases">
        <title>Section-level genome sequencing and comparative genomics of Aspergillus sections Usti and Cavernicolus.</title>
        <authorList>
            <consortium name="Lawrence Berkeley National Laboratory"/>
            <person name="Nybo J.L."/>
            <person name="Vesth T.C."/>
            <person name="Theobald S."/>
            <person name="Frisvad J.C."/>
            <person name="Larsen T.O."/>
            <person name="Kjaerboelling I."/>
            <person name="Rothschild-Mancinelli K."/>
            <person name="Lyhne E.K."/>
            <person name="Kogle M.E."/>
            <person name="Barry K."/>
            <person name="Clum A."/>
            <person name="Na H."/>
            <person name="Ledsgaard L."/>
            <person name="Lin J."/>
            <person name="Lipzen A."/>
            <person name="Kuo A."/>
            <person name="Riley R."/>
            <person name="Mondo S."/>
            <person name="Labutti K."/>
            <person name="Haridas S."/>
            <person name="Pangalinan J."/>
            <person name="Salamov A.A."/>
            <person name="Simmons B.A."/>
            <person name="Magnuson J.K."/>
            <person name="Chen J."/>
            <person name="Drula E."/>
            <person name="Henrissat B."/>
            <person name="Wiebenga A."/>
            <person name="Lubbers R.J."/>
            <person name="Gomes A.C."/>
            <person name="Makela M.R."/>
            <person name="Stajich J."/>
            <person name="Grigoriev I.V."/>
            <person name="Mortensen U.H."/>
            <person name="De Vries R.P."/>
            <person name="Baker S.E."/>
            <person name="Andersen M.R."/>
        </authorList>
    </citation>
    <scope>NUCLEOTIDE SEQUENCE [LARGE SCALE GENOMIC DNA]</scope>
    <source>
        <strain evidence="4 5">CBS 588.65</strain>
    </source>
</reference>
<gene>
    <name evidence="4" type="ORF">BJX63DRAFT_433770</name>
</gene>
<sequence>MADTTPLRAIIVGASPVGLFLGYALGLANIDSIQLLEPVQRAATAMQKKRTDRLTGNVLTTAQFPEFTEQKHGHLPIDCSELLLRILYDNIPDKENRVHLKNGAVENGSIVIGADGVHSKARSELQVLYKAANGFDANAKPMMVNFNGVIGRASNEELRIEEAMLLESRGTGTDIVKTGSTFATITPNLEVLAINDPRVDYKQRQVEDGITYHYIAASPDFTPSTTALLLHGWPDLTIGWRYQIPFLLLQGIRVIVPDFFGYVKTSAPRDIVAYSFKHMSAHFVKPIQAETDLPVILGGHDWDSYLAWRLALYSPELVKGVFSLTVPYFPRTLVVVTLEEFVQVTHPSGTRYS</sequence>
<dbReference type="GO" id="GO:0016787">
    <property type="term" value="F:hydrolase activity"/>
    <property type="evidence" value="ECO:0007669"/>
    <property type="project" value="UniProtKB-KW"/>
</dbReference>
<proteinExistence type="inferred from homology"/>
<dbReference type="SUPFAM" id="SSF53474">
    <property type="entry name" value="alpha/beta-Hydrolases"/>
    <property type="match status" value="1"/>
</dbReference>
<dbReference type="Gene3D" id="3.40.50.1820">
    <property type="entry name" value="alpha/beta hydrolase"/>
    <property type="match status" value="1"/>
</dbReference>
<dbReference type="InterPro" id="IPR036188">
    <property type="entry name" value="FAD/NAD-bd_sf"/>
</dbReference>
<accession>A0ABR4H652</accession>
<evidence type="ECO:0000256" key="2">
    <source>
        <dbReference type="ARBA" id="ARBA00038334"/>
    </source>
</evidence>
<evidence type="ECO:0000256" key="1">
    <source>
        <dbReference type="ARBA" id="ARBA00022801"/>
    </source>
</evidence>
<evidence type="ECO:0000259" key="3">
    <source>
        <dbReference type="Pfam" id="PF00561"/>
    </source>
</evidence>
<dbReference type="SUPFAM" id="SSF51905">
    <property type="entry name" value="FAD/NAD(P)-binding domain"/>
    <property type="match status" value="1"/>
</dbReference>
<dbReference type="EMBL" id="JBFXLT010000064">
    <property type="protein sequence ID" value="KAL2810946.1"/>
    <property type="molecule type" value="Genomic_DNA"/>
</dbReference>
<organism evidence="4 5">
    <name type="scientific">Aspergillus granulosus</name>
    <dbReference type="NCBI Taxonomy" id="176169"/>
    <lineage>
        <taxon>Eukaryota</taxon>
        <taxon>Fungi</taxon>
        <taxon>Dikarya</taxon>
        <taxon>Ascomycota</taxon>
        <taxon>Pezizomycotina</taxon>
        <taxon>Eurotiomycetes</taxon>
        <taxon>Eurotiomycetidae</taxon>
        <taxon>Eurotiales</taxon>
        <taxon>Aspergillaceae</taxon>
        <taxon>Aspergillus</taxon>
        <taxon>Aspergillus subgen. Nidulantes</taxon>
    </lineage>
</organism>
<keyword evidence="5" id="KW-1185">Reference proteome</keyword>
<dbReference type="Gene3D" id="3.50.50.60">
    <property type="entry name" value="FAD/NAD(P)-binding domain"/>
    <property type="match status" value="1"/>
</dbReference>
<evidence type="ECO:0000313" key="4">
    <source>
        <dbReference type="EMBL" id="KAL2810946.1"/>
    </source>
</evidence>
<dbReference type="PRINTS" id="PR00412">
    <property type="entry name" value="EPOXHYDRLASE"/>
</dbReference>
<dbReference type="InterPro" id="IPR000639">
    <property type="entry name" value="Epox_hydrolase-like"/>
</dbReference>
<feature type="domain" description="AB hydrolase-1" evidence="3">
    <location>
        <begin position="228"/>
        <end position="328"/>
    </location>
</feature>
<protein>
    <submittedName>
        <fullName evidence="4">Alpha/Beta hydrolase protein</fullName>
    </submittedName>
</protein>
<keyword evidence="1 4" id="KW-0378">Hydrolase</keyword>
<dbReference type="Pfam" id="PF00561">
    <property type="entry name" value="Abhydrolase_1"/>
    <property type="match status" value="1"/>
</dbReference>
<dbReference type="InterPro" id="IPR000073">
    <property type="entry name" value="AB_hydrolase_1"/>
</dbReference>
<name>A0ABR4H652_9EURO</name>
<comment type="caution">
    <text evidence="4">The sequence shown here is derived from an EMBL/GenBank/DDBJ whole genome shotgun (WGS) entry which is preliminary data.</text>
</comment>
<evidence type="ECO:0000313" key="5">
    <source>
        <dbReference type="Proteomes" id="UP001610334"/>
    </source>
</evidence>
<dbReference type="PANTHER" id="PTHR43329">
    <property type="entry name" value="EPOXIDE HYDROLASE"/>
    <property type="match status" value="1"/>
</dbReference>
<comment type="similarity">
    <text evidence="2">Belongs to the AB hydrolase superfamily. Epoxide hydrolase family.</text>
</comment>
<dbReference type="Proteomes" id="UP001610334">
    <property type="component" value="Unassembled WGS sequence"/>
</dbReference>
<dbReference type="InterPro" id="IPR029058">
    <property type="entry name" value="AB_hydrolase_fold"/>
</dbReference>